<dbReference type="AlphaFoldDB" id="A0A134AAT0"/>
<dbReference type="Pfam" id="PF13181">
    <property type="entry name" value="TPR_8"/>
    <property type="match status" value="1"/>
</dbReference>
<dbReference type="Proteomes" id="UP000070483">
    <property type="component" value="Unassembled WGS sequence"/>
</dbReference>
<organism evidence="2 3">
    <name type="scientific">Leptotrichia wadei</name>
    <dbReference type="NCBI Taxonomy" id="157687"/>
    <lineage>
        <taxon>Bacteria</taxon>
        <taxon>Fusobacteriati</taxon>
        <taxon>Fusobacteriota</taxon>
        <taxon>Fusobacteriia</taxon>
        <taxon>Fusobacteriales</taxon>
        <taxon>Leptotrichiaceae</taxon>
        <taxon>Leptotrichia</taxon>
    </lineage>
</organism>
<name>A0A134AAT0_9FUSO</name>
<dbReference type="SUPFAM" id="SSF48452">
    <property type="entry name" value="TPR-like"/>
    <property type="match status" value="1"/>
</dbReference>
<keyword evidence="3" id="KW-1185">Reference proteome</keyword>
<dbReference type="RefSeq" id="WP_060917940.1">
    <property type="nucleotide sequence ID" value="NZ_KQ960076.1"/>
</dbReference>
<dbReference type="Pfam" id="PF00515">
    <property type="entry name" value="TPR_1"/>
    <property type="match status" value="1"/>
</dbReference>
<dbReference type="STRING" id="157687.HMPREF3180_01210"/>
<feature type="repeat" description="TPR" evidence="1">
    <location>
        <begin position="58"/>
        <end position="91"/>
    </location>
</feature>
<dbReference type="Gene3D" id="1.25.40.10">
    <property type="entry name" value="Tetratricopeptide repeat domain"/>
    <property type="match status" value="1"/>
</dbReference>
<evidence type="ECO:0000313" key="3">
    <source>
        <dbReference type="Proteomes" id="UP000070483"/>
    </source>
</evidence>
<dbReference type="PROSITE" id="PS50005">
    <property type="entry name" value="TPR"/>
    <property type="match status" value="1"/>
</dbReference>
<gene>
    <name evidence="2" type="ORF">HMPREF3180_01210</name>
</gene>
<evidence type="ECO:0000256" key="1">
    <source>
        <dbReference type="PROSITE-ProRule" id="PRU00339"/>
    </source>
</evidence>
<reference evidence="3" key="1">
    <citation type="submission" date="2016-01" db="EMBL/GenBank/DDBJ databases">
        <authorList>
            <person name="Mitreva M."/>
            <person name="Pepin K.H."/>
            <person name="Mihindukulasuriya K.A."/>
            <person name="Fulton R."/>
            <person name="Fronick C."/>
            <person name="O'Laughlin M."/>
            <person name="Miner T."/>
            <person name="Herter B."/>
            <person name="Rosa B.A."/>
            <person name="Cordes M."/>
            <person name="Tomlinson C."/>
            <person name="Wollam A."/>
            <person name="Palsikar V.B."/>
            <person name="Mardis E.R."/>
            <person name="Wilson R.K."/>
        </authorList>
    </citation>
    <scope>NUCLEOTIDE SEQUENCE [LARGE SCALE GENOMIC DNA]</scope>
    <source>
        <strain evidence="3">KA00185</strain>
    </source>
</reference>
<dbReference type="InterPro" id="IPR011990">
    <property type="entry name" value="TPR-like_helical_dom_sf"/>
</dbReference>
<dbReference type="OrthoDB" id="9766710at2"/>
<dbReference type="EMBL" id="LSDD01000094">
    <property type="protein sequence ID" value="KXB64831.1"/>
    <property type="molecule type" value="Genomic_DNA"/>
</dbReference>
<dbReference type="PROSITE" id="PS50293">
    <property type="entry name" value="TPR_REGION"/>
    <property type="match status" value="1"/>
</dbReference>
<protein>
    <submittedName>
        <fullName evidence="2">Tetratricopeptide repeat protein</fullName>
    </submittedName>
</protein>
<sequence length="227" mass="26987">MKKVLISIVFLISINVFADINSEIKNLKQLKVDNEFIEGYKKAVNEFSSTKKLSDKYMAEYLNIGMIYLKNSKYDEAIELYNRILKSNLKNVSTNYWAYYGISSAYFYKKNFKNSFEYGKKAIEMDIKQKKELTFIPKDEMEDYRRRNLAERTFLSGYSQEKYEEILNIFLETIKDENYKNVISKDEIIIKALVSATMQIRKKDEKLSDKYLKELEKLKIFKVVKVD</sequence>
<dbReference type="InterPro" id="IPR019734">
    <property type="entry name" value="TPR_rpt"/>
</dbReference>
<keyword evidence="1" id="KW-0802">TPR repeat</keyword>
<accession>A0A134AAT0</accession>
<dbReference type="SMART" id="SM00028">
    <property type="entry name" value="TPR"/>
    <property type="match status" value="2"/>
</dbReference>
<dbReference type="PATRIC" id="fig|157687.3.peg.1204"/>
<evidence type="ECO:0000313" key="2">
    <source>
        <dbReference type="EMBL" id="KXB64831.1"/>
    </source>
</evidence>
<proteinExistence type="predicted"/>
<comment type="caution">
    <text evidence="2">The sequence shown here is derived from an EMBL/GenBank/DDBJ whole genome shotgun (WGS) entry which is preliminary data.</text>
</comment>